<dbReference type="PANTHER" id="PTHR11228">
    <property type="entry name" value="RADICAL SAM DOMAIN PROTEIN"/>
    <property type="match status" value="1"/>
</dbReference>
<name>X1PID3_9ZZZZ</name>
<sequence length="113" mass="12880">TIMDLFRESKESGVKSITLIGEGENTTHPDFYDIIDYAREIDLDLGLATNGIAIRKNSMSNFLRSFVWIRTSLCAAEKSRYKEIHGKDRFHQVISNIESLVTVKKINNLDTTL</sequence>
<dbReference type="InterPro" id="IPR013785">
    <property type="entry name" value="Aldolase_TIM"/>
</dbReference>
<evidence type="ECO:0000313" key="1">
    <source>
        <dbReference type="EMBL" id="GAI55598.1"/>
    </source>
</evidence>
<dbReference type="PANTHER" id="PTHR11228:SF7">
    <property type="entry name" value="PQQA PEPTIDE CYCLASE"/>
    <property type="match status" value="1"/>
</dbReference>
<accession>X1PID3</accession>
<proteinExistence type="predicted"/>
<dbReference type="InterPro" id="IPR050377">
    <property type="entry name" value="Radical_SAM_PqqE_MftC-like"/>
</dbReference>
<dbReference type="InterPro" id="IPR058240">
    <property type="entry name" value="rSAM_sf"/>
</dbReference>
<dbReference type="EMBL" id="BARV01043294">
    <property type="protein sequence ID" value="GAI55598.1"/>
    <property type="molecule type" value="Genomic_DNA"/>
</dbReference>
<gene>
    <name evidence="1" type="ORF">S06H3_64691</name>
</gene>
<comment type="caution">
    <text evidence="1">The sequence shown here is derived from an EMBL/GenBank/DDBJ whole genome shotgun (WGS) entry which is preliminary data.</text>
</comment>
<dbReference type="AlphaFoldDB" id="X1PID3"/>
<reference evidence="1" key="1">
    <citation type="journal article" date="2014" name="Front. Microbiol.">
        <title>High frequency of phylogenetically diverse reductive dehalogenase-homologous genes in deep subseafloor sedimentary metagenomes.</title>
        <authorList>
            <person name="Kawai M."/>
            <person name="Futagami T."/>
            <person name="Toyoda A."/>
            <person name="Takaki Y."/>
            <person name="Nishi S."/>
            <person name="Hori S."/>
            <person name="Arai W."/>
            <person name="Tsubouchi T."/>
            <person name="Morono Y."/>
            <person name="Uchiyama I."/>
            <person name="Ito T."/>
            <person name="Fujiyama A."/>
            <person name="Inagaki F."/>
            <person name="Takami H."/>
        </authorList>
    </citation>
    <scope>NUCLEOTIDE SEQUENCE</scope>
    <source>
        <strain evidence="1">Expedition CK06-06</strain>
    </source>
</reference>
<dbReference type="SUPFAM" id="SSF102114">
    <property type="entry name" value="Radical SAM enzymes"/>
    <property type="match status" value="1"/>
</dbReference>
<protein>
    <recommendedName>
        <fullName evidence="2">Radical SAM core domain-containing protein</fullName>
    </recommendedName>
</protein>
<evidence type="ECO:0008006" key="2">
    <source>
        <dbReference type="Google" id="ProtNLM"/>
    </source>
</evidence>
<dbReference type="Gene3D" id="3.20.20.70">
    <property type="entry name" value="Aldolase class I"/>
    <property type="match status" value="1"/>
</dbReference>
<feature type="non-terminal residue" evidence="1">
    <location>
        <position position="1"/>
    </location>
</feature>
<organism evidence="1">
    <name type="scientific">marine sediment metagenome</name>
    <dbReference type="NCBI Taxonomy" id="412755"/>
    <lineage>
        <taxon>unclassified sequences</taxon>
        <taxon>metagenomes</taxon>
        <taxon>ecological metagenomes</taxon>
    </lineage>
</organism>
<feature type="non-terminal residue" evidence="1">
    <location>
        <position position="113"/>
    </location>
</feature>